<evidence type="ECO:0000313" key="1">
    <source>
        <dbReference type="EMBL" id="KKN39266.1"/>
    </source>
</evidence>
<sequence length="49" mass="5719">MTYWVECFLQQCSVRTLVKCGACGRFVCNKHRQRFAEGNYACKRCLGPR</sequence>
<proteinExistence type="predicted"/>
<gene>
    <name evidence="1" type="ORF">LCGC14_0745490</name>
</gene>
<name>A0A0F9SQP3_9ZZZZ</name>
<comment type="caution">
    <text evidence="1">The sequence shown here is derived from an EMBL/GenBank/DDBJ whole genome shotgun (WGS) entry which is preliminary data.</text>
</comment>
<dbReference type="EMBL" id="LAZR01001774">
    <property type="protein sequence ID" value="KKN39266.1"/>
    <property type="molecule type" value="Genomic_DNA"/>
</dbReference>
<protein>
    <submittedName>
        <fullName evidence="1">Uncharacterized protein</fullName>
    </submittedName>
</protein>
<accession>A0A0F9SQP3</accession>
<dbReference type="AlphaFoldDB" id="A0A0F9SQP3"/>
<reference evidence="1" key="1">
    <citation type="journal article" date="2015" name="Nature">
        <title>Complex archaea that bridge the gap between prokaryotes and eukaryotes.</title>
        <authorList>
            <person name="Spang A."/>
            <person name="Saw J.H."/>
            <person name="Jorgensen S.L."/>
            <person name="Zaremba-Niedzwiedzka K."/>
            <person name="Martijn J."/>
            <person name="Lind A.E."/>
            <person name="van Eijk R."/>
            <person name="Schleper C."/>
            <person name="Guy L."/>
            <person name="Ettema T.J."/>
        </authorList>
    </citation>
    <scope>NUCLEOTIDE SEQUENCE</scope>
</reference>
<organism evidence="1">
    <name type="scientific">marine sediment metagenome</name>
    <dbReference type="NCBI Taxonomy" id="412755"/>
    <lineage>
        <taxon>unclassified sequences</taxon>
        <taxon>metagenomes</taxon>
        <taxon>ecological metagenomes</taxon>
    </lineage>
</organism>